<evidence type="ECO:0000313" key="3">
    <source>
        <dbReference type="Proteomes" id="UP000045051"/>
    </source>
</evidence>
<evidence type="ECO:0000313" key="2">
    <source>
        <dbReference type="EMBL" id="CEN49477.1"/>
    </source>
</evidence>
<dbReference type="InterPro" id="IPR005180">
    <property type="entry name" value="DUF302"/>
</dbReference>
<dbReference type="SUPFAM" id="SSF103247">
    <property type="entry name" value="TT1751-like"/>
    <property type="match status" value="1"/>
</dbReference>
<dbReference type="CDD" id="cd14797">
    <property type="entry name" value="DUF302"/>
    <property type="match status" value="1"/>
</dbReference>
<reference evidence="2 3" key="1">
    <citation type="submission" date="2015-01" db="EMBL/GenBank/DDBJ databases">
        <authorList>
            <person name="Xiang T."/>
            <person name="Song Y."/>
            <person name="Huang L."/>
            <person name="Wang B."/>
            <person name="Wu P."/>
        </authorList>
    </citation>
    <scope>NUCLEOTIDE SEQUENCE [LARGE SCALE GENOMIC DNA]</scope>
    <source>
        <strain evidence="2 3">CcD38</strain>
    </source>
</reference>
<dbReference type="Gene3D" id="3.30.310.70">
    <property type="entry name" value="TT1751-like domain"/>
    <property type="match status" value="1"/>
</dbReference>
<name>A0A0B7IHL3_9FLAO</name>
<dbReference type="Proteomes" id="UP000045051">
    <property type="component" value="Unassembled WGS sequence"/>
</dbReference>
<dbReference type="AlphaFoldDB" id="A0A0B7IHL3"/>
<evidence type="ECO:0000259" key="1">
    <source>
        <dbReference type="Pfam" id="PF03625"/>
    </source>
</evidence>
<gene>
    <name evidence="2" type="ORF">CCAND38_80123</name>
</gene>
<proteinExistence type="predicted"/>
<feature type="domain" description="DUF302" evidence="1">
    <location>
        <begin position="56"/>
        <end position="115"/>
    </location>
</feature>
<protein>
    <recommendedName>
        <fullName evidence="1">DUF302 domain-containing protein</fullName>
    </recommendedName>
</protein>
<dbReference type="PANTHER" id="PTHR38342">
    <property type="entry name" value="SLR5037 PROTEIN"/>
    <property type="match status" value="1"/>
</dbReference>
<accession>A0A0B7IHL3</accession>
<dbReference type="EMBL" id="CDOI01000195">
    <property type="protein sequence ID" value="CEN49477.1"/>
    <property type="molecule type" value="Genomic_DNA"/>
</dbReference>
<dbReference type="PANTHER" id="PTHR38342:SF2">
    <property type="entry name" value="INNER MEMBRANE OR EXPORTED"/>
    <property type="match status" value="1"/>
</dbReference>
<dbReference type="InterPro" id="IPR035923">
    <property type="entry name" value="TT1751-like_sf"/>
</dbReference>
<dbReference type="Pfam" id="PF03625">
    <property type="entry name" value="DUF302"/>
    <property type="match status" value="1"/>
</dbReference>
<dbReference type="RefSeq" id="WP_064504538.1">
    <property type="nucleotide sequence ID" value="NZ_CDOI01000195.1"/>
</dbReference>
<organism evidence="2 3">
    <name type="scientific">Capnocytophaga canis</name>
    <dbReference type="NCBI Taxonomy" id="1848903"/>
    <lineage>
        <taxon>Bacteria</taxon>
        <taxon>Pseudomonadati</taxon>
        <taxon>Bacteroidota</taxon>
        <taxon>Flavobacteriia</taxon>
        <taxon>Flavobacteriales</taxon>
        <taxon>Flavobacteriaceae</taxon>
        <taxon>Capnocytophaga</taxon>
    </lineage>
</organism>
<keyword evidence="3" id="KW-1185">Reference proteome</keyword>
<sequence length="150" mass="17155">MKQLFKFFICLFSISVFSQSIDNKLFTVESKYDFKQTIKLLKKGLTSENIQIFSVIDHSKAAKKSALHLAPTTVLIIGNPKVGTVLMQENQLLAIELPLKMLIREVNGKTFVTYKRLETLYNDYTIEKTKPLLEKIDQAILKIIEKSIST</sequence>